<proteinExistence type="predicted"/>
<sequence length="113" mass="12691">SNTSKSGTQVTMYCCACGSPAARRRRDADVPEGPKGQKILLHYLNTSSEVKVFSAGDHDHGWKKNPGVLPPFDKLVEEHVEKGVTTWDEMERIIDNYMELHRIPAAEKPQKTK</sequence>
<dbReference type="AlphaFoldDB" id="A0A7J6Q6N3"/>
<reference evidence="1 2" key="1">
    <citation type="submission" date="2020-04" db="EMBL/GenBank/DDBJ databases">
        <title>Perkinsus olseni comparative genomics.</title>
        <authorList>
            <person name="Bogema D.R."/>
        </authorList>
    </citation>
    <scope>NUCLEOTIDE SEQUENCE [LARGE SCALE GENOMIC DNA]</scope>
    <source>
        <strain evidence="1">ATCC PRA-205</strain>
    </source>
</reference>
<comment type="caution">
    <text evidence="1">The sequence shown here is derived from an EMBL/GenBank/DDBJ whole genome shotgun (WGS) entry which is preliminary data.</text>
</comment>
<evidence type="ECO:0000313" key="2">
    <source>
        <dbReference type="Proteomes" id="UP000574390"/>
    </source>
</evidence>
<organism evidence="1 2">
    <name type="scientific">Perkinsus olseni</name>
    <name type="common">Perkinsus atlanticus</name>
    <dbReference type="NCBI Taxonomy" id="32597"/>
    <lineage>
        <taxon>Eukaryota</taxon>
        <taxon>Sar</taxon>
        <taxon>Alveolata</taxon>
        <taxon>Perkinsozoa</taxon>
        <taxon>Perkinsea</taxon>
        <taxon>Perkinsida</taxon>
        <taxon>Perkinsidae</taxon>
        <taxon>Perkinsus</taxon>
    </lineage>
</organism>
<feature type="non-terminal residue" evidence="1">
    <location>
        <position position="1"/>
    </location>
</feature>
<accession>A0A7J6Q6N3</accession>
<name>A0A7J6Q6N3_PEROL</name>
<dbReference type="Proteomes" id="UP000574390">
    <property type="component" value="Unassembled WGS sequence"/>
</dbReference>
<dbReference type="EMBL" id="JABANM010031813">
    <property type="protein sequence ID" value="KAF4703963.1"/>
    <property type="molecule type" value="Genomic_DNA"/>
</dbReference>
<feature type="non-terminal residue" evidence="1">
    <location>
        <position position="113"/>
    </location>
</feature>
<protein>
    <submittedName>
        <fullName evidence="1">Uncharacterized protein</fullName>
    </submittedName>
</protein>
<evidence type="ECO:0000313" key="1">
    <source>
        <dbReference type="EMBL" id="KAF4703963.1"/>
    </source>
</evidence>
<gene>
    <name evidence="1" type="ORF">FOZ62_018614</name>
</gene>